<dbReference type="SMART" id="SM00530">
    <property type="entry name" value="HTH_XRE"/>
    <property type="match status" value="1"/>
</dbReference>
<accession>A0A1B2I3R6</accession>
<dbReference type="InterPro" id="IPR001387">
    <property type="entry name" value="Cro/C1-type_HTH"/>
</dbReference>
<dbReference type="Proteomes" id="UP000093044">
    <property type="component" value="Chromosome"/>
</dbReference>
<reference evidence="4" key="1">
    <citation type="submission" date="2016-08" db="EMBL/GenBank/DDBJ databases">
        <title>Complete genome of Cloacibacillus porcorum.</title>
        <authorList>
            <person name="Looft T."/>
            <person name="Bayles D.O."/>
            <person name="Alt D.P."/>
        </authorList>
    </citation>
    <scope>NUCLEOTIDE SEQUENCE [LARGE SCALE GENOMIC DNA]</scope>
    <source>
        <strain evidence="4">CL-84</strain>
    </source>
</reference>
<dbReference type="GO" id="GO:0003677">
    <property type="term" value="F:DNA binding"/>
    <property type="evidence" value="ECO:0007669"/>
    <property type="project" value="UniProtKB-KW"/>
</dbReference>
<feature type="domain" description="HTH cro/C1-type" evidence="3">
    <location>
        <begin position="7"/>
        <end position="61"/>
    </location>
</feature>
<evidence type="ECO:0000259" key="3">
    <source>
        <dbReference type="PROSITE" id="PS50943"/>
    </source>
</evidence>
<dbReference type="STRING" id="1197717.BED41_05690"/>
<dbReference type="EMBL" id="CP016757">
    <property type="protein sequence ID" value="ANZ44625.1"/>
    <property type="molecule type" value="Genomic_DNA"/>
</dbReference>
<dbReference type="AlphaFoldDB" id="A0A1B2I3R6"/>
<dbReference type="PANTHER" id="PTHR46558">
    <property type="entry name" value="TRACRIPTIONAL REGULATORY PROTEIN-RELATED-RELATED"/>
    <property type="match status" value="1"/>
</dbReference>
<keyword evidence="1" id="KW-0238">DNA-binding</keyword>
<keyword evidence="2" id="KW-0175">Coiled coil</keyword>
<protein>
    <recommendedName>
        <fullName evidence="3">HTH cro/C1-type domain-containing protein</fullName>
    </recommendedName>
</protein>
<dbReference type="SUPFAM" id="SSF47413">
    <property type="entry name" value="lambda repressor-like DNA-binding domains"/>
    <property type="match status" value="1"/>
</dbReference>
<dbReference type="GeneID" id="83057344"/>
<gene>
    <name evidence="4" type="ORF">BED41_05690</name>
</gene>
<dbReference type="PANTHER" id="PTHR46558:SF11">
    <property type="entry name" value="HTH-TYPE TRANSCRIPTIONAL REGULATOR XRE"/>
    <property type="match status" value="1"/>
</dbReference>
<evidence type="ECO:0000313" key="5">
    <source>
        <dbReference type="Proteomes" id="UP000093044"/>
    </source>
</evidence>
<keyword evidence="5" id="KW-1185">Reference proteome</keyword>
<organism evidence="4 5">
    <name type="scientific">Cloacibacillus porcorum</name>
    <dbReference type="NCBI Taxonomy" id="1197717"/>
    <lineage>
        <taxon>Bacteria</taxon>
        <taxon>Thermotogati</taxon>
        <taxon>Synergistota</taxon>
        <taxon>Synergistia</taxon>
        <taxon>Synergistales</taxon>
        <taxon>Synergistaceae</taxon>
        <taxon>Cloacibacillus</taxon>
    </lineage>
</organism>
<dbReference type="RefSeq" id="WP_066743939.1">
    <property type="nucleotide sequence ID" value="NZ_CP016757.1"/>
</dbReference>
<proteinExistence type="predicted"/>
<dbReference type="Gene3D" id="1.10.260.40">
    <property type="entry name" value="lambda repressor-like DNA-binding domains"/>
    <property type="match status" value="1"/>
</dbReference>
<feature type="coiled-coil region" evidence="2">
    <location>
        <begin position="59"/>
        <end position="106"/>
    </location>
</feature>
<dbReference type="KEGG" id="cpor:BED41_05690"/>
<evidence type="ECO:0000313" key="4">
    <source>
        <dbReference type="EMBL" id="ANZ44625.1"/>
    </source>
</evidence>
<sequence length="141" mass="15849">MAIKDRIKDLRQSSHLSQTELYNITGISQAQISKFEKGLVVPSLEAIFALAKAFKVNPIEILRDDLELLEEEVETYKNKIIMKDPISESKQLLETLNQLNENLKQLAPILTTAETTVVCSMLDLCKETLQAKKDTESAKTA</sequence>
<evidence type="ECO:0000256" key="1">
    <source>
        <dbReference type="ARBA" id="ARBA00023125"/>
    </source>
</evidence>
<dbReference type="CDD" id="cd00093">
    <property type="entry name" value="HTH_XRE"/>
    <property type="match status" value="1"/>
</dbReference>
<dbReference type="InterPro" id="IPR010982">
    <property type="entry name" value="Lambda_DNA-bd_dom_sf"/>
</dbReference>
<dbReference type="Pfam" id="PF01381">
    <property type="entry name" value="HTH_3"/>
    <property type="match status" value="1"/>
</dbReference>
<dbReference type="OrthoDB" id="5683219at2"/>
<dbReference type="PROSITE" id="PS50943">
    <property type="entry name" value="HTH_CROC1"/>
    <property type="match status" value="1"/>
</dbReference>
<name>A0A1B2I3R6_9BACT</name>
<evidence type="ECO:0000256" key="2">
    <source>
        <dbReference type="SAM" id="Coils"/>
    </source>
</evidence>